<accession>A0A822XQU9</accession>
<feature type="region of interest" description="Disordered" evidence="1">
    <location>
        <begin position="92"/>
        <end position="135"/>
    </location>
</feature>
<feature type="region of interest" description="Disordered" evidence="1">
    <location>
        <begin position="21"/>
        <end position="57"/>
    </location>
</feature>
<reference evidence="2 3" key="1">
    <citation type="journal article" date="2020" name="Mol. Biol. Evol.">
        <title>Distinct Expression and Methylation Patterns for Genes with Different Fates following a Single Whole-Genome Duplication in Flowering Plants.</title>
        <authorList>
            <person name="Shi T."/>
            <person name="Rahmani R.S."/>
            <person name="Gugger P.F."/>
            <person name="Wang M."/>
            <person name="Li H."/>
            <person name="Zhang Y."/>
            <person name="Li Z."/>
            <person name="Wang Q."/>
            <person name="Van de Peer Y."/>
            <person name="Marchal K."/>
            <person name="Chen J."/>
        </authorList>
    </citation>
    <scope>NUCLEOTIDE SEQUENCE [LARGE SCALE GENOMIC DNA]</scope>
    <source>
        <tissue evidence="2">Leaf</tissue>
    </source>
</reference>
<name>A0A822XQU9_NELNU</name>
<evidence type="ECO:0000256" key="1">
    <source>
        <dbReference type="SAM" id="MobiDB-lite"/>
    </source>
</evidence>
<evidence type="ECO:0000313" key="2">
    <source>
        <dbReference type="EMBL" id="DAD23984.1"/>
    </source>
</evidence>
<feature type="compositionally biased region" description="Basic and acidic residues" evidence="1">
    <location>
        <begin position="31"/>
        <end position="54"/>
    </location>
</feature>
<keyword evidence="3" id="KW-1185">Reference proteome</keyword>
<gene>
    <name evidence="2" type="ORF">HUJ06_025447</name>
</gene>
<evidence type="ECO:0000313" key="3">
    <source>
        <dbReference type="Proteomes" id="UP000607653"/>
    </source>
</evidence>
<dbReference type="AlphaFoldDB" id="A0A822XQU9"/>
<organism evidence="2 3">
    <name type="scientific">Nelumbo nucifera</name>
    <name type="common">Sacred lotus</name>
    <dbReference type="NCBI Taxonomy" id="4432"/>
    <lineage>
        <taxon>Eukaryota</taxon>
        <taxon>Viridiplantae</taxon>
        <taxon>Streptophyta</taxon>
        <taxon>Embryophyta</taxon>
        <taxon>Tracheophyta</taxon>
        <taxon>Spermatophyta</taxon>
        <taxon>Magnoliopsida</taxon>
        <taxon>Proteales</taxon>
        <taxon>Nelumbonaceae</taxon>
        <taxon>Nelumbo</taxon>
    </lineage>
</organism>
<dbReference type="EMBL" id="DUZY01000001">
    <property type="protein sequence ID" value="DAD23984.1"/>
    <property type="molecule type" value="Genomic_DNA"/>
</dbReference>
<dbReference type="Proteomes" id="UP000607653">
    <property type="component" value="Unassembled WGS sequence"/>
</dbReference>
<proteinExistence type="predicted"/>
<sequence length="135" mass="14504">MSVIVRVLLEGWCFSRCRHTSSGKHGGGGGGREDTVEISHENTDGFGKSDKDGDAEGEQNFSKVLSLCSFIQMESWLSSNIGMKELHINKIPSGTEEVGSAEEEEETGLGDGGGEGPHGKKLHLTEEQSHLLGEF</sequence>
<protein>
    <submittedName>
        <fullName evidence="2">Uncharacterized protein</fullName>
    </submittedName>
</protein>
<comment type="caution">
    <text evidence="2">The sequence shown here is derived from an EMBL/GenBank/DDBJ whole genome shotgun (WGS) entry which is preliminary data.</text>
</comment>
<feature type="compositionally biased region" description="Acidic residues" evidence="1">
    <location>
        <begin position="99"/>
        <end position="108"/>
    </location>
</feature>